<name>A0A4Q2DIR8_9AGAR</name>
<proteinExistence type="predicted"/>
<accession>A0A4Q2DIR8</accession>
<keyword evidence="2" id="KW-1185">Reference proteome</keyword>
<dbReference type="EMBL" id="SDEE01000246">
    <property type="protein sequence ID" value="RXW18714.1"/>
    <property type="molecule type" value="Genomic_DNA"/>
</dbReference>
<reference evidence="1 2" key="1">
    <citation type="submission" date="2019-01" db="EMBL/GenBank/DDBJ databases">
        <title>Draft genome sequence of Psathyrella aberdarensis IHI B618.</title>
        <authorList>
            <person name="Buettner E."/>
            <person name="Kellner H."/>
        </authorList>
    </citation>
    <scope>NUCLEOTIDE SEQUENCE [LARGE SCALE GENOMIC DNA]</scope>
    <source>
        <strain evidence="1 2">IHI B618</strain>
    </source>
</reference>
<evidence type="ECO:0000313" key="1">
    <source>
        <dbReference type="EMBL" id="RXW18714.1"/>
    </source>
</evidence>
<dbReference type="OrthoDB" id="10402559at2759"/>
<evidence type="ECO:0000313" key="2">
    <source>
        <dbReference type="Proteomes" id="UP000290288"/>
    </source>
</evidence>
<protein>
    <submittedName>
        <fullName evidence="1">Uncharacterized protein</fullName>
    </submittedName>
</protein>
<sequence length="217" mass="24329">MNINGSAAFSDLLSLIPNLTELQIPLIGTELLRKLVLDRSSADPILPKLKILNLVDHDPGRGAHYRHINDIDPVVFVQVVWSRTVALSKLLSSDTSLEEQFQVLEKVGLLLREDRIQLLRVRLLQAELAGGPFSDSDTAASSSHSESMVASFDTLAERFENILETKILLFLRGPDYDWKSNIKLNRYMREMEGVILEKFDGCSPILLVRGQSTFLLA</sequence>
<comment type="caution">
    <text evidence="1">The sequence shown here is derived from an EMBL/GenBank/DDBJ whole genome shotgun (WGS) entry which is preliminary data.</text>
</comment>
<gene>
    <name evidence="1" type="ORF">EST38_g7148</name>
</gene>
<organism evidence="1 2">
    <name type="scientific">Candolleomyces aberdarensis</name>
    <dbReference type="NCBI Taxonomy" id="2316362"/>
    <lineage>
        <taxon>Eukaryota</taxon>
        <taxon>Fungi</taxon>
        <taxon>Dikarya</taxon>
        <taxon>Basidiomycota</taxon>
        <taxon>Agaricomycotina</taxon>
        <taxon>Agaricomycetes</taxon>
        <taxon>Agaricomycetidae</taxon>
        <taxon>Agaricales</taxon>
        <taxon>Agaricineae</taxon>
        <taxon>Psathyrellaceae</taxon>
        <taxon>Candolleomyces</taxon>
    </lineage>
</organism>
<dbReference type="AlphaFoldDB" id="A0A4Q2DIR8"/>
<dbReference type="Proteomes" id="UP000290288">
    <property type="component" value="Unassembled WGS sequence"/>
</dbReference>